<evidence type="ECO:0000256" key="6">
    <source>
        <dbReference type="ARBA" id="ARBA00022723"/>
    </source>
</evidence>
<evidence type="ECO:0000256" key="2">
    <source>
        <dbReference type="ARBA" id="ARBA00009433"/>
    </source>
</evidence>
<protein>
    <recommendedName>
        <fullName evidence="11">Succinate dehydrogenase iron-sulfur subunit</fullName>
        <ecNumber evidence="11">1.3.5.1</ecNumber>
    </recommendedName>
</protein>
<keyword evidence="10 11" id="KW-0003">3Fe-4S</keyword>
<dbReference type="Proteomes" id="UP001344906">
    <property type="component" value="Unassembled WGS sequence"/>
</dbReference>
<dbReference type="PROSITE" id="PS51379">
    <property type="entry name" value="4FE4S_FER_2"/>
    <property type="match status" value="1"/>
</dbReference>
<dbReference type="InterPro" id="IPR001041">
    <property type="entry name" value="2Fe-2S_ferredoxin-type"/>
</dbReference>
<evidence type="ECO:0000256" key="5">
    <source>
        <dbReference type="ARBA" id="ARBA00022714"/>
    </source>
</evidence>
<evidence type="ECO:0000256" key="8">
    <source>
        <dbReference type="ARBA" id="ARBA00023004"/>
    </source>
</evidence>
<reference evidence="14 15" key="1">
    <citation type="submission" date="2023-02" db="EMBL/GenBank/DDBJ databases">
        <title>Dictyobacter halimunensis sp. nov., a new member of the class Ktedonobacteria from forest soil in a geothermal area.</title>
        <authorList>
            <person name="Rachmania M.K."/>
            <person name="Ningsih F."/>
            <person name="Sakai Y."/>
            <person name="Yabe S."/>
            <person name="Yokota A."/>
            <person name="Sjamsuridzal W."/>
        </authorList>
    </citation>
    <scope>NUCLEOTIDE SEQUENCE [LARGE SCALE GENOMIC DNA]</scope>
    <source>
        <strain evidence="14 15">S3.2.2.5</strain>
    </source>
</reference>
<keyword evidence="3 11" id="KW-0004">4Fe-4S</keyword>
<evidence type="ECO:0000259" key="12">
    <source>
        <dbReference type="PROSITE" id="PS51085"/>
    </source>
</evidence>
<evidence type="ECO:0000256" key="10">
    <source>
        <dbReference type="ARBA" id="ARBA00023291"/>
    </source>
</evidence>
<comment type="caution">
    <text evidence="14">The sequence shown here is derived from an EMBL/GenBank/DDBJ whole genome shotgun (WGS) entry which is preliminary data.</text>
</comment>
<evidence type="ECO:0000256" key="4">
    <source>
        <dbReference type="ARBA" id="ARBA00022532"/>
    </source>
</evidence>
<gene>
    <name evidence="14" type="ORF">KDH_51550</name>
</gene>
<dbReference type="NCBIfam" id="NF004616">
    <property type="entry name" value="PRK05950.1"/>
    <property type="match status" value="1"/>
</dbReference>
<dbReference type="NCBIfam" id="TIGR00384">
    <property type="entry name" value="dhsB"/>
    <property type="match status" value="1"/>
</dbReference>
<comment type="cofactor">
    <cofactor evidence="11">
        <name>[3Fe-4S] cluster</name>
        <dbReference type="ChEBI" id="CHEBI:21137"/>
    </cofactor>
    <text evidence="11">Binds 1 [3Fe-4S] cluster.</text>
</comment>
<comment type="cofactor">
    <cofactor evidence="11">
        <name>[4Fe-4S] cluster</name>
        <dbReference type="ChEBI" id="CHEBI:49883"/>
    </cofactor>
    <text evidence="11">Binds 1 [4Fe-4S] cluster.</text>
</comment>
<keyword evidence="4" id="KW-0816">Tricarboxylic acid cycle</keyword>
<dbReference type="InterPro" id="IPR025192">
    <property type="entry name" value="Succ_DH/fum_Rdtase_N"/>
</dbReference>
<proteinExistence type="inferred from homology"/>
<evidence type="ECO:0000256" key="3">
    <source>
        <dbReference type="ARBA" id="ARBA00022485"/>
    </source>
</evidence>
<dbReference type="InterPro" id="IPR012675">
    <property type="entry name" value="Beta-grasp_dom_sf"/>
</dbReference>
<dbReference type="InterPro" id="IPR050573">
    <property type="entry name" value="SDH/FRD_Iron-Sulfur"/>
</dbReference>
<dbReference type="CDD" id="cd00207">
    <property type="entry name" value="fer2"/>
    <property type="match status" value="1"/>
</dbReference>
<comment type="similarity">
    <text evidence="2 11">Belongs to the succinate dehydrogenase/fumarate reductase iron-sulfur protein family.</text>
</comment>
<evidence type="ECO:0000313" key="14">
    <source>
        <dbReference type="EMBL" id="GLV58322.1"/>
    </source>
</evidence>
<dbReference type="Pfam" id="PF13237">
    <property type="entry name" value="Fer4_10"/>
    <property type="match status" value="1"/>
</dbReference>
<dbReference type="InterPro" id="IPR004489">
    <property type="entry name" value="Succ_DH/fum_Rdtase_Fe-S"/>
</dbReference>
<dbReference type="RefSeq" id="WP_338254491.1">
    <property type="nucleotide sequence ID" value="NZ_BSRI01000002.1"/>
</dbReference>
<dbReference type="PROSITE" id="PS51085">
    <property type="entry name" value="2FE2S_FER_2"/>
    <property type="match status" value="1"/>
</dbReference>
<keyword evidence="5 11" id="KW-0001">2Fe-2S</keyword>
<sequence>MNVLIRIKRYDPERDAKPYWDEFRVEADPIDRLLDALNTVKWTMDGTLTYRRSCAHGVCGSDAMRINGRNRLACKVLMRDVGNKVTIEPMLGYAVIKDLVVDMDRFFDKYRSIKPFLITHDNEPGTERLQSPAERARYDEGTKCILCGACTGSCPSIWGNPDWAGPASIVNAHRFIFDSRDQGAAERLQLLSRKDGVWRCRTIFNCSDACPRGIPVTDLIEEVKRAVVYGGPENA</sequence>
<evidence type="ECO:0000256" key="9">
    <source>
        <dbReference type="ARBA" id="ARBA00023014"/>
    </source>
</evidence>
<keyword evidence="6 11" id="KW-0479">Metal-binding</keyword>
<dbReference type="InterPro" id="IPR017900">
    <property type="entry name" value="4Fe4S_Fe_S_CS"/>
</dbReference>
<keyword evidence="15" id="KW-1185">Reference proteome</keyword>
<evidence type="ECO:0000256" key="1">
    <source>
        <dbReference type="ARBA" id="ARBA00005163"/>
    </source>
</evidence>
<evidence type="ECO:0000259" key="13">
    <source>
        <dbReference type="PROSITE" id="PS51379"/>
    </source>
</evidence>
<keyword evidence="9 11" id="KW-0411">Iron-sulfur</keyword>
<name>A0ABQ6FZQ8_9CHLR</name>
<dbReference type="SUPFAM" id="SSF54292">
    <property type="entry name" value="2Fe-2S ferredoxin-like"/>
    <property type="match status" value="1"/>
</dbReference>
<evidence type="ECO:0000313" key="15">
    <source>
        <dbReference type="Proteomes" id="UP001344906"/>
    </source>
</evidence>
<comment type="cofactor">
    <cofactor evidence="11">
        <name>[2Fe-2S] cluster</name>
        <dbReference type="ChEBI" id="CHEBI:190135"/>
    </cofactor>
    <text evidence="11">Binds 1 [2Fe-2S] cluster.</text>
</comment>
<accession>A0ABQ6FZQ8</accession>
<dbReference type="Gene3D" id="3.10.20.30">
    <property type="match status" value="1"/>
</dbReference>
<organism evidence="14 15">
    <name type="scientific">Dictyobacter halimunensis</name>
    <dbReference type="NCBI Taxonomy" id="3026934"/>
    <lineage>
        <taxon>Bacteria</taxon>
        <taxon>Bacillati</taxon>
        <taxon>Chloroflexota</taxon>
        <taxon>Ktedonobacteria</taxon>
        <taxon>Ktedonobacterales</taxon>
        <taxon>Dictyobacteraceae</taxon>
        <taxon>Dictyobacter</taxon>
    </lineage>
</organism>
<dbReference type="PANTHER" id="PTHR11921">
    <property type="entry name" value="SUCCINATE DEHYDROGENASE IRON-SULFUR PROTEIN"/>
    <property type="match status" value="1"/>
</dbReference>
<dbReference type="EC" id="1.3.5.1" evidence="11"/>
<comment type="catalytic activity">
    <reaction evidence="11">
        <text>a quinone + succinate = fumarate + a quinol</text>
        <dbReference type="Rhea" id="RHEA:40523"/>
        <dbReference type="ChEBI" id="CHEBI:24646"/>
        <dbReference type="ChEBI" id="CHEBI:29806"/>
        <dbReference type="ChEBI" id="CHEBI:30031"/>
        <dbReference type="ChEBI" id="CHEBI:132124"/>
        <dbReference type="EC" id="1.3.5.1"/>
    </reaction>
</comment>
<keyword evidence="8 11" id="KW-0408">Iron</keyword>
<comment type="pathway">
    <text evidence="1">Carbohydrate metabolism; tricarboxylic acid cycle.</text>
</comment>
<dbReference type="Gene3D" id="1.10.1060.10">
    <property type="entry name" value="Alpha-helical ferredoxin"/>
    <property type="match status" value="1"/>
</dbReference>
<dbReference type="Pfam" id="PF13085">
    <property type="entry name" value="Fer2_3"/>
    <property type="match status" value="1"/>
</dbReference>
<dbReference type="InterPro" id="IPR017896">
    <property type="entry name" value="4Fe4S_Fe-S-bd"/>
</dbReference>
<dbReference type="SUPFAM" id="SSF46548">
    <property type="entry name" value="alpha-helical ferredoxin"/>
    <property type="match status" value="1"/>
</dbReference>
<feature type="domain" description="4Fe-4S ferredoxin-type" evidence="13">
    <location>
        <begin position="134"/>
        <end position="166"/>
    </location>
</feature>
<dbReference type="InterPro" id="IPR009051">
    <property type="entry name" value="Helical_ferredxn"/>
</dbReference>
<feature type="domain" description="2Fe-2S ferredoxin-type" evidence="12">
    <location>
        <begin position="1"/>
        <end position="91"/>
    </location>
</feature>
<keyword evidence="7" id="KW-0560">Oxidoreductase</keyword>
<dbReference type="InterPro" id="IPR036010">
    <property type="entry name" value="2Fe-2S_ferredoxin-like_sf"/>
</dbReference>
<dbReference type="EMBL" id="BSRI01000002">
    <property type="protein sequence ID" value="GLV58322.1"/>
    <property type="molecule type" value="Genomic_DNA"/>
</dbReference>
<evidence type="ECO:0000256" key="11">
    <source>
        <dbReference type="RuleBase" id="RU361237"/>
    </source>
</evidence>
<evidence type="ECO:0000256" key="7">
    <source>
        <dbReference type="ARBA" id="ARBA00023002"/>
    </source>
</evidence>
<dbReference type="PANTHER" id="PTHR11921:SF29">
    <property type="entry name" value="SUCCINATE DEHYDROGENASE [UBIQUINONE] IRON-SULFUR SUBUNIT, MITOCHONDRIAL"/>
    <property type="match status" value="1"/>
</dbReference>
<dbReference type="PROSITE" id="PS00198">
    <property type="entry name" value="4FE4S_FER_1"/>
    <property type="match status" value="1"/>
</dbReference>